<evidence type="ECO:0000313" key="2">
    <source>
        <dbReference type="EMBL" id="KAJ8876046.1"/>
    </source>
</evidence>
<proteinExistence type="predicted"/>
<keyword evidence="3" id="KW-1185">Reference proteome</keyword>
<dbReference type="EMBL" id="JARBHB010000009">
    <property type="protein sequence ID" value="KAJ8876046.1"/>
    <property type="molecule type" value="Genomic_DNA"/>
</dbReference>
<reference evidence="2 3" key="1">
    <citation type="submission" date="2023-02" db="EMBL/GenBank/DDBJ databases">
        <title>LHISI_Scaffold_Assembly.</title>
        <authorList>
            <person name="Stuart O.P."/>
            <person name="Cleave R."/>
            <person name="Magrath M.J.L."/>
            <person name="Mikheyev A.S."/>
        </authorList>
    </citation>
    <scope>NUCLEOTIDE SEQUENCE [LARGE SCALE GENOMIC DNA]</scope>
    <source>
        <strain evidence="2">Daus_M_001</strain>
        <tissue evidence="2">Leg muscle</tissue>
    </source>
</reference>
<evidence type="ECO:0000313" key="3">
    <source>
        <dbReference type="Proteomes" id="UP001159363"/>
    </source>
</evidence>
<dbReference type="Proteomes" id="UP001159363">
    <property type="component" value="Chromosome 8"/>
</dbReference>
<feature type="compositionally biased region" description="Polar residues" evidence="1">
    <location>
        <begin position="34"/>
        <end position="50"/>
    </location>
</feature>
<feature type="region of interest" description="Disordered" evidence="1">
    <location>
        <begin position="407"/>
        <end position="432"/>
    </location>
</feature>
<name>A0ABQ9GVH3_9NEOP</name>
<feature type="compositionally biased region" description="Low complexity" evidence="1">
    <location>
        <begin position="51"/>
        <end position="64"/>
    </location>
</feature>
<comment type="caution">
    <text evidence="2">The sequence shown here is derived from an EMBL/GenBank/DDBJ whole genome shotgun (WGS) entry which is preliminary data.</text>
</comment>
<accession>A0ABQ9GVH3</accession>
<sequence>MWEPSRTMPLVDGFSRGSPVPPPPPIHSDAAPYSLQSPSSALKTSLLDQISRQSGSSNSRGASSLAPLCNSLGSDELWLLCRQTVAKLDVSGGYKTAKNPRMKRRWNARTGKAGVPRENPPASGIRPARFPHAKIRPDRRDGRRSAVATAPPPPPKKPLIDLKLASGKAADRTGVAQSGDNSRRPRVVEQLTLSSEEEGGRLLVGVADVERGSRLDKARRGKALRVWKVRSSKHSCRPNRCSSRVRERRDEKRRGTRKRERKCKRKEKIVKKREREREEEQRKRGRQRDYRNIEIIQHPRPAVHKPTAPREVGYKNDADVRSEGVRWGEAPSGNWTRRRGGGEGFGMWLRGEPDRCRNPSDFPDAISLGRPYEELDLSQISSPASCRAISFPPPPPPAKQQTRAADIFPKHGPPSAGSKQLPAGFSRPEREREREKESYIVHEYPAYAPFSFSLPRANTLVTWSIYLGEDCPSPGRTDETPLQRYPRTATDPITRIMPQLEAPQFHNTPSVTDSLIDDCFSQLALFHDAMSLHLTQADDISWHHFLLLANILQRCLTRLEPFRMRDEIFPVI</sequence>
<protein>
    <submittedName>
        <fullName evidence="2">Uncharacterized protein</fullName>
    </submittedName>
</protein>
<feature type="region of interest" description="Disordered" evidence="1">
    <location>
        <begin position="1"/>
        <end position="65"/>
    </location>
</feature>
<evidence type="ECO:0000256" key="1">
    <source>
        <dbReference type="SAM" id="MobiDB-lite"/>
    </source>
</evidence>
<feature type="compositionally biased region" description="Basic residues" evidence="1">
    <location>
        <begin position="254"/>
        <end position="272"/>
    </location>
</feature>
<feature type="compositionally biased region" description="Basic and acidic residues" evidence="1">
    <location>
        <begin position="135"/>
        <end position="144"/>
    </location>
</feature>
<organism evidence="2 3">
    <name type="scientific">Dryococelus australis</name>
    <dbReference type="NCBI Taxonomy" id="614101"/>
    <lineage>
        <taxon>Eukaryota</taxon>
        <taxon>Metazoa</taxon>
        <taxon>Ecdysozoa</taxon>
        <taxon>Arthropoda</taxon>
        <taxon>Hexapoda</taxon>
        <taxon>Insecta</taxon>
        <taxon>Pterygota</taxon>
        <taxon>Neoptera</taxon>
        <taxon>Polyneoptera</taxon>
        <taxon>Phasmatodea</taxon>
        <taxon>Verophasmatodea</taxon>
        <taxon>Anareolatae</taxon>
        <taxon>Phasmatidae</taxon>
        <taxon>Eurycanthinae</taxon>
        <taxon>Dryococelus</taxon>
    </lineage>
</organism>
<feature type="region of interest" description="Disordered" evidence="1">
    <location>
        <begin position="108"/>
        <end position="160"/>
    </location>
</feature>
<gene>
    <name evidence="2" type="ORF">PR048_023954</name>
</gene>
<feature type="compositionally biased region" description="Basic and acidic residues" evidence="1">
    <location>
        <begin position="273"/>
        <end position="290"/>
    </location>
</feature>
<feature type="compositionally biased region" description="Basic and acidic residues" evidence="1">
    <location>
        <begin position="244"/>
        <end position="253"/>
    </location>
</feature>
<feature type="region of interest" description="Disordered" evidence="1">
    <location>
        <begin position="231"/>
        <end position="290"/>
    </location>
</feature>
<feature type="region of interest" description="Disordered" evidence="1">
    <location>
        <begin position="167"/>
        <end position="186"/>
    </location>
</feature>